<organism evidence="1 2">
    <name type="scientific">Corallococcus terminator</name>
    <dbReference type="NCBI Taxonomy" id="2316733"/>
    <lineage>
        <taxon>Bacteria</taxon>
        <taxon>Pseudomonadati</taxon>
        <taxon>Myxococcota</taxon>
        <taxon>Myxococcia</taxon>
        <taxon>Myxococcales</taxon>
        <taxon>Cystobacterineae</taxon>
        <taxon>Myxococcaceae</taxon>
        <taxon>Corallococcus</taxon>
    </lineage>
</organism>
<reference evidence="2" key="1">
    <citation type="submission" date="2018-09" db="EMBL/GenBank/DDBJ databases">
        <authorList>
            <person name="Livingstone P.G."/>
            <person name="Whitworth D.E."/>
        </authorList>
    </citation>
    <scope>NUCLEOTIDE SEQUENCE [LARGE SCALE GENOMIC DNA]</scope>
    <source>
        <strain evidence="2">CA054A</strain>
    </source>
</reference>
<gene>
    <name evidence="1" type="ORF">D7V88_33845</name>
</gene>
<evidence type="ECO:0000313" key="1">
    <source>
        <dbReference type="EMBL" id="RKG75210.1"/>
    </source>
</evidence>
<feature type="non-terminal residue" evidence="1">
    <location>
        <position position="66"/>
    </location>
</feature>
<dbReference type="AlphaFoldDB" id="A0A3A8I695"/>
<dbReference type="Proteomes" id="UP000268094">
    <property type="component" value="Unassembled WGS sequence"/>
</dbReference>
<evidence type="ECO:0000313" key="2">
    <source>
        <dbReference type="Proteomes" id="UP000268094"/>
    </source>
</evidence>
<keyword evidence="2" id="KW-1185">Reference proteome</keyword>
<comment type="caution">
    <text evidence="1">The sequence shown here is derived from an EMBL/GenBank/DDBJ whole genome shotgun (WGS) entry which is preliminary data.</text>
</comment>
<sequence>MSDASPQEITAQVRQKIVELALQGGYFDTVQRAGPELDRLKEYFRMLAGQVPLPPATPGQSPTIFP</sequence>
<dbReference type="EMBL" id="RAVZ01000342">
    <property type="protein sequence ID" value="RKG75210.1"/>
    <property type="molecule type" value="Genomic_DNA"/>
</dbReference>
<accession>A0A3A8I695</accession>
<proteinExistence type="predicted"/>
<name>A0A3A8I695_9BACT</name>
<protein>
    <submittedName>
        <fullName evidence="1">Aspartyl/asparaginyl beta-hydroxylase domain-containing protein</fullName>
    </submittedName>
</protein>